<dbReference type="InterPro" id="IPR036692">
    <property type="entry name" value="Shew3726-like_sf"/>
</dbReference>
<sequence length="118" mass="12939">MNAILNAVLPRAAYEGSAMNITFSDDEPDFDGSNLMLRFDAYVDGEAVECAITAEALEDHFGAHSPQEDELLRAFERGRARIRSVCAEMLGQNDGASVELHSGLFRVEGMEPDRGMKT</sequence>
<evidence type="ECO:0000313" key="2">
    <source>
        <dbReference type="Proteomes" id="UP000494329"/>
    </source>
</evidence>
<dbReference type="Proteomes" id="UP000494329">
    <property type="component" value="Unassembled WGS sequence"/>
</dbReference>
<dbReference type="EMBL" id="CADIKF010000028">
    <property type="protein sequence ID" value="CAB3761440.1"/>
    <property type="molecule type" value="Genomic_DNA"/>
</dbReference>
<dbReference type="InterPro" id="IPR009962">
    <property type="entry name" value="DUF1488"/>
</dbReference>
<dbReference type="Gene3D" id="3.30.160.140">
    <property type="entry name" value="Shew3726-like"/>
    <property type="match status" value="1"/>
</dbReference>
<accession>A0A6J5E4T6</accession>
<keyword evidence="2" id="KW-1185">Reference proteome</keyword>
<name>A0A6J5E4T6_9BURK</name>
<gene>
    <name evidence="1" type="ORF">LMG29739_03638</name>
</gene>
<organism evidence="1 2">
    <name type="scientific">Paraburkholderia solisilvae</name>
    <dbReference type="NCBI Taxonomy" id="624376"/>
    <lineage>
        <taxon>Bacteria</taxon>
        <taxon>Pseudomonadati</taxon>
        <taxon>Pseudomonadota</taxon>
        <taxon>Betaproteobacteria</taxon>
        <taxon>Burkholderiales</taxon>
        <taxon>Burkholderiaceae</taxon>
        <taxon>Paraburkholderia</taxon>
    </lineage>
</organism>
<reference evidence="1 2" key="1">
    <citation type="submission" date="2020-04" db="EMBL/GenBank/DDBJ databases">
        <authorList>
            <person name="De Canck E."/>
        </authorList>
    </citation>
    <scope>NUCLEOTIDE SEQUENCE [LARGE SCALE GENOMIC DNA]</scope>
    <source>
        <strain evidence="1 2">LMG 29739</strain>
    </source>
</reference>
<dbReference type="AlphaFoldDB" id="A0A6J5E4T6"/>
<dbReference type="SUPFAM" id="SSF160272">
    <property type="entry name" value="Shew3726-like"/>
    <property type="match status" value="1"/>
</dbReference>
<evidence type="ECO:0000313" key="1">
    <source>
        <dbReference type="EMBL" id="CAB3761440.1"/>
    </source>
</evidence>
<protein>
    <submittedName>
        <fullName evidence="1">Uncharacterized protein</fullName>
    </submittedName>
</protein>
<proteinExistence type="predicted"/>
<dbReference type="Pfam" id="PF07369">
    <property type="entry name" value="DUF1488"/>
    <property type="match status" value="1"/>
</dbReference>